<evidence type="ECO:0000313" key="6">
    <source>
        <dbReference type="Proteomes" id="UP001281731"/>
    </source>
</evidence>
<dbReference type="Proteomes" id="UP001281731">
    <property type="component" value="Unassembled WGS sequence"/>
</dbReference>
<dbReference type="RefSeq" id="WP_102165989.1">
    <property type="nucleotide sequence ID" value="NZ_CP126967.1"/>
</dbReference>
<dbReference type="Proteomes" id="UP001275049">
    <property type="component" value="Unassembled WGS sequence"/>
</dbReference>
<evidence type="ECO:0000256" key="1">
    <source>
        <dbReference type="SAM" id="MobiDB-lite"/>
    </source>
</evidence>
<proteinExistence type="predicted"/>
<sequence>MRRWKKVIGVPVAVALLALTGCSQHENTQTQSAKVQVLGEFGSPVTVKIEGTFDLKSLRESVLKKGDGKALTSNGPVLARITSFDSRTSAPIKQYETGKVHLTKLNTENFKTISSYLEGKHEGSRLMFERPGLTKGDNSAVEIMVVDLLHTTLQGKPVAPKHVPKGMPTITQPQEGKGPVAVTVAGGEIPALEAITLIQGSGEQLNKDDTIAMNYQLFTAAGNMTLSNWDKGPVSARLKDLMPGILTGLSDQKVGSRVVILIPSTQAQGNGDVVAVIDILAVLDNSTLNGHD</sequence>
<feature type="chain" id="PRO_5043409854" description="Peptidylprolyl isomerase" evidence="2">
    <location>
        <begin position="26"/>
        <end position="292"/>
    </location>
</feature>
<accession>A0AAW9HTU0</accession>
<feature type="region of interest" description="Disordered" evidence="1">
    <location>
        <begin position="157"/>
        <end position="177"/>
    </location>
</feature>
<dbReference type="InterPro" id="IPR046357">
    <property type="entry name" value="PPIase_dom_sf"/>
</dbReference>
<reference evidence="4 5" key="1">
    <citation type="submission" date="2023-10" db="EMBL/GenBank/DDBJ databases">
        <title>Whole Genome based description of the genera Actinobaculum and Actinotignum reveals a complex phylogenetic relationship within the species included in the genus Actinotignum.</title>
        <authorList>
            <person name="Jensen C.S."/>
            <person name="Dargis R."/>
            <person name="Kemp M."/>
            <person name="Christensen J.J."/>
        </authorList>
    </citation>
    <scope>NUCLEOTIDE SEQUENCE</scope>
    <source>
        <strain evidence="4">SLA_B511</strain>
        <strain evidence="3 5">SLA_B974</strain>
    </source>
</reference>
<evidence type="ECO:0000313" key="5">
    <source>
        <dbReference type="Proteomes" id="UP001275049"/>
    </source>
</evidence>
<dbReference type="PROSITE" id="PS51257">
    <property type="entry name" value="PROKAR_LIPOPROTEIN"/>
    <property type="match status" value="1"/>
</dbReference>
<evidence type="ECO:0000313" key="3">
    <source>
        <dbReference type="EMBL" id="MDY5133096.1"/>
    </source>
</evidence>
<dbReference type="GO" id="GO:0003755">
    <property type="term" value="F:peptidyl-prolyl cis-trans isomerase activity"/>
    <property type="evidence" value="ECO:0007669"/>
    <property type="project" value="InterPro"/>
</dbReference>
<gene>
    <name evidence="4" type="ORF">R6G80_01970</name>
    <name evidence="3" type="ORF">R6G86_04980</name>
</gene>
<comment type="caution">
    <text evidence="4">The sequence shown here is derived from an EMBL/GenBank/DDBJ whole genome shotgun (WGS) entry which is preliminary data.</text>
</comment>
<evidence type="ECO:0008006" key="7">
    <source>
        <dbReference type="Google" id="ProtNLM"/>
    </source>
</evidence>
<protein>
    <recommendedName>
        <fullName evidence="7">Peptidylprolyl isomerase</fullName>
    </recommendedName>
</protein>
<dbReference type="EMBL" id="JAWNGA010000007">
    <property type="protein sequence ID" value="MDY5133096.1"/>
    <property type="molecule type" value="Genomic_DNA"/>
</dbReference>
<keyword evidence="2" id="KW-0732">Signal</keyword>
<evidence type="ECO:0000313" key="4">
    <source>
        <dbReference type="EMBL" id="MDY5154493.1"/>
    </source>
</evidence>
<organism evidence="4 6">
    <name type="scientific">Actinotignum urinale</name>
    <dbReference type="NCBI Taxonomy" id="190146"/>
    <lineage>
        <taxon>Bacteria</taxon>
        <taxon>Bacillati</taxon>
        <taxon>Actinomycetota</taxon>
        <taxon>Actinomycetes</taxon>
        <taxon>Actinomycetales</taxon>
        <taxon>Actinomycetaceae</taxon>
        <taxon>Actinotignum</taxon>
    </lineage>
</organism>
<dbReference type="AlphaFoldDB" id="A0AAW9HTU0"/>
<keyword evidence="5" id="KW-1185">Reference proteome</keyword>
<dbReference type="SUPFAM" id="SSF54534">
    <property type="entry name" value="FKBP-like"/>
    <property type="match status" value="1"/>
</dbReference>
<evidence type="ECO:0000256" key="2">
    <source>
        <dbReference type="SAM" id="SignalP"/>
    </source>
</evidence>
<dbReference type="EMBL" id="JAWNGC010000002">
    <property type="protein sequence ID" value="MDY5154493.1"/>
    <property type="molecule type" value="Genomic_DNA"/>
</dbReference>
<feature type="signal peptide" evidence="2">
    <location>
        <begin position="1"/>
        <end position="25"/>
    </location>
</feature>
<dbReference type="Gene3D" id="3.10.50.40">
    <property type="match status" value="1"/>
</dbReference>
<name>A0AAW9HTU0_9ACTO</name>